<dbReference type="Gene3D" id="3.40.50.1110">
    <property type="entry name" value="SGNH hydrolase"/>
    <property type="match status" value="1"/>
</dbReference>
<reference evidence="3 4" key="1">
    <citation type="journal article" date="2009" name="Int. J. Syst. Evol. Microbiol.">
        <title>Paenibacillus contaminans sp. nov., isolated from a contaminated laboratory plate.</title>
        <authorList>
            <person name="Chou J.H."/>
            <person name="Lee J.H."/>
            <person name="Lin M.C."/>
            <person name="Chang P.S."/>
            <person name="Arun A.B."/>
            <person name="Young C.C."/>
            <person name="Chen W.M."/>
        </authorList>
    </citation>
    <scope>NUCLEOTIDE SEQUENCE [LARGE SCALE GENOMIC DNA]</scope>
    <source>
        <strain evidence="3 4">CKOBP-6</strain>
    </source>
</reference>
<dbReference type="PANTHER" id="PTHR31988">
    <property type="entry name" value="ESTERASE, PUTATIVE (DUF303)-RELATED"/>
    <property type="match status" value="1"/>
</dbReference>
<evidence type="ECO:0000313" key="3">
    <source>
        <dbReference type="EMBL" id="RAV22282.1"/>
    </source>
</evidence>
<dbReference type="PANTHER" id="PTHR31988:SF19">
    <property type="entry name" value="9-O-ACETYL-N-ACETYLNEURAMINIC ACID DEACETYLASE-RELATED"/>
    <property type="match status" value="1"/>
</dbReference>
<feature type="domain" description="Sialate O-acetylesterase" evidence="2">
    <location>
        <begin position="130"/>
        <end position="359"/>
    </location>
</feature>
<dbReference type="InterPro" id="IPR036514">
    <property type="entry name" value="SGNH_hydro_sf"/>
</dbReference>
<dbReference type="GO" id="GO:0016787">
    <property type="term" value="F:hydrolase activity"/>
    <property type="evidence" value="ECO:0007669"/>
    <property type="project" value="UniProtKB-KW"/>
</dbReference>
<sequence>MRKGGTTMPDTITHVNALPGVTIQNGPRDWTILQRNAGGTADIAISGTWLTTESEFSVQARIVEEATQAPVSAEHDWQDAELDMEAGTFSMVLRNIPQGGLYRIETRIRRQYASDRRATRGDCIHHLGVGDIYVIAGQSNASGTGKGTVNDGPQLGVHLYGNDERWRLATHPLEDATNTLHPVTVHGVFHGHSPWLAYGKTIYARTGIPVGLIPAALGGSAVDRWTGPGKDLFDNMADMIAKAGGSIAGILWYQGESDTFQRGKVDVYAEQFRSFVASARTLIGREALPVLTAQLNRCKGVVGEEHRNWSAIREIQRQLAADIAGLHLIVTIDYPLSDEIHNSSASNVAVGERYADVALQHIYRRPADCRYPTPVSVAAAGEDRSRIRVSFASLSGDWTPNHPIADFAVEDESGFVKLKSVVIEPNNDIVLELERPPAGEVTLHALYGADPEVTLRDDQGRCMVPFSIRVTESIE</sequence>
<gene>
    <name evidence="3" type="ORF">DQG23_04845</name>
</gene>
<accession>A0A329MRV3</accession>
<dbReference type="Pfam" id="PF03629">
    <property type="entry name" value="SASA"/>
    <property type="match status" value="1"/>
</dbReference>
<name>A0A329MRV3_9BACL</name>
<keyword evidence="4" id="KW-1185">Reference proteome</keyword>
<dbReference type="SUPFAM" id="SSF52266">
    <property type="entry name" value="SGNH hydrolase"/>
    <property type="match status" value="1"/>
</dbReference>
<evidence type="ECO:0000256" key="1">
    <source>
        <dbReference type="ARBA" id="ARBA00022801"/>
    </source>
</evidence>
<keyword evidence="1" id="KW-0378">Hydrolase</keyword>
<protein>
    <recommendedName>
        <fullName evidence="2">Sialate O-acetylesterase domain-containing protein</fullName>
    </recommendedName>
</protein>
<evidence type="ECO:0000313" key="4">
    <source>
        <dbReference type="Proteomes" id="UP000250369"/>
    </source>
</evidence>
<dbReference type="InterPro" id="IPR005181">
    <property type="entry name" value="SASA"/>
</dbReference>
<dbReference type="EMBL" id="QMFB01000002">
    <property type="protein sequence ID" value="RAV22282.1"/>
    <property type="molecule type" value="Genomic_DNA"/>
</dbReference>
<dbReference type="InterPro" id="IPR052940">
    <property type="entry name" value="Carb_Esterase_6"/>
</dbReference>
<proteinExistence type="predicted"/>
<dbReference type="AlphaFoldDB" id="A0A329MRV3"/>
<organism evidence="3 4">
    <name type="scientific">Paenibacillus contaminans</name>
    <dbReference type="NCBI Taxonomy" id="450362"/>
    <lineage>
        <taxon>Bacteria</taxon>
        <taxon>Bacillati</taxon>
        <taxon>Bacillota</taxon>
        <taxon>Bacilli</taxon>
        <taxon>Bacillales</taxon>
        <taxon>Paenibacillaceae</taxon>
        <taxon>Paenibacillus</taxon>
    </lineage>
</organism>
<evidence type="ECO:0000259" key="2">
    <source>
        <dbReference type="Pfam" id="PF03629"/>
    </source>
</evidence>
<dbReference type="Proteomes" id="UP000250369">
    <property type="component" value="Unassembled WGS sequence"/>
</dbReference>
<comment type="caution">
    <text evidence="3">The sequence shown here is derived from an EMBL/GenBank/DDBJ whole genome shotgun (WGS) entry which is preliminary data.</text>
</comment>